<evidence type="ECO:0000313" key="1">
    <source>
        <dbReference type="EMBL" id="EEF22009.1"/>
    </source>
</evidence>
<proteinExistence type="predicted"/>
<name>B9TQ56_RICCO</name>
<reference evidence="2" key="1">
    <citation type="journal article" date="2010" name="Nat. Biotechnol.">
        <title>Draft genome sequence of the oilseed species Ricinus communis.</title>
        <authorList>
            <person name="Chan A.P."/>
            <person name="Crabtree J."/>
            <person name="Zhao Q."/>
            <person name="Lorenzi H."/>
            <person name="Orvis J."/>
            <person name="Puiu D."/>
            <person name="Melake-Berhan A."/>
            <person name="Jones K.M."/>
            <person name="Redman J."/>
            <person name="Chen G."/>
            <person name="Cahoon E.B."/>
            <person name="Gedil M."/>
            <person name="Stanke M."/>
            <person name="Haas B.J."/>
            <person name="Wortman J.R."/>
            <person name="Fraser-Liggett C.M."/>
            <person name="Ravel J."/>
            <person name="Rabinowicz P.D."/>
        </authorList>
    </citation>
    <scope>NUCLEOTIDE SEQUENCE [LARGE SCALE GENOMIC DNA]</scope>
    <source>
        <strain evidence="2">cv. Hale</strain>
    </source>
</reference>
<keyword evidence="2" id="KW-1185">Reference proteome</keyword>
<gene>
    <name evidence="1" type="ORF">RCOM_1976190</name>
</gene>
<dbReference type="InParanoid" id="B9TQ56"/>
<accession>B9TQ56</accession>
<dbReference type="AlphaFoldDB" id="B9TQ56"/>
<dbReference type="EMBL" id="EQ998013">
    <property type="protein sequence ID" value="EEF22009.1"/>
    <property type="molecule type" value="Genomic_DNA"/>
</dbReference>
<organism evidence="1 2">
    <name type="scientific">Ricinus communis</name>
    <name type="common">Castor bean</name>
    <dbReference type="NCBI Taxonomy" id="3988"/>
    <lineage>
        <taxon>Eukaryota</taxon>
        <taxon>Viridiplantae</taxon>
        <taxon>Streptophyta</taxon>
        <taxon>Embryophyta</taxon>
        <taxon>Tracheophyta</taxon>
        <taxon>Spermatophyta</taxon>
        <taxon>Magnoliopsida</taxon>
        <taxon>eudicotyledons</taxon>
        <taxon>Gunneridae</taxon>
        <taxon>Pentapetalae</taxon>
        <taxon>rosids</taxon>
        <taxon>fabids</taxon>
        <taxon>Malpighiales</taxon>
        <taxon>Euphorbiaceae</taxon>
        <taxon>Acalyphoideae</taxon>
        <taxon>Acalypheae</taxon>
        <taxon>Ricinus</taxon>
    </lineage>
</organism>
<protein>
    <submittedName>
        <fullName evidence="1">Uncharacterized protein</fullName>
    </submittedName>
</protein>
<evidence type="ECO:0000313" key="2">
    <source>
        <dbReference type="Proteomes" id="UP000008311"/>
    </source>
</evidence>
<sequence>MRVTSTSVSDLRATVVAPKSLAFRPIHSLLGFELRDHVVQRVEAGVPALVVIGDPAGLLGQALGAEPAGPHSADLLGYDQPGALEHADMLLHAGQGHVETLGEIGDRRLGARQLVEHAAPGSVRQCGEGSIEAGGSGILNHMVQY</sequence>
<dbReference type="Proteomes" id="UP000008311">
    <property type="component" value="Unassembled WGS sequence"/>
</dbReference>